<dbReference type="KEGG" id="lbc:LACBIDRAFT_326640"/>
<keyword evidence="2" id="KW-1185">Reference proteome</keyword>
<dbReference type="GeneID" id="6076182"/>
<dbReference type="Proteomes" id="UP000001194">
    <property type="component" value="Unassembled WGS sequence"/>
</dbReference>
<sequence length="459" mass="52305">MQNAVIIKEVPCVEYMNMSLAIAVMSEIAQRPWFAPQRPVQLIKVFGINKYLLDHSAASLAGSKRMLNCQEEHLEWNPRSEHEVQPHDQPAPEPKKLKHFFGPVTFYCVETWAKFAKSESESNILAFMQKVYPTKESCPDYICIDKACKVLKHMAAQGHWASDGSTYDKQAFNTQACEQLNAWLGGFESVLKRMTPQNYNWFIHTMLSYHTRKVIAHQNLFTRKIHQKSIGSPVEVQQTENLAIMMVSASGHVFVQSNLSGTWQWNLLGRYEHALADNESLESNESDKCHILFVLLTPPSTHVSGPSSHYALSESRSESMSHYAFYESHSHSHPDTLMDVSVPSGSKHSIDENLLGRLKTAGLTINESLCYDTNPTLQVMYRHYTHIFELQGQINDMVAEHKWQTKFGKYSNKTEVIGLFVAKTTWHDSYAKVFPMVEGYEHMVAWLEGDPDAKSDLDL</sequence>
<gene>
    <name evidence="1" type="ORF">LACBIDRAFT_326640</name>
</gene>
<evidence type="ECO:0000313" key="2">
    <source>
        <dbReference type="Proteomes" id="UP000001194"/>
    </source>
</evidence>
<reference evidence="1 2" key="1">
    <citation type="journal article" date="2008" name="Nature">
        <title>The genome of Laccaria bicolor provides insights into mycorrhizal symbiosis.</title>
        <authorList>
            <person name="Martin F."/>
            <person name="Aerts A."/>
            <person name="Ahren D."/>
            <person name="Brun A."/>
            <person name="Danchin E.G.J."/>
            <person name="Duchaussoy F."/>
            <person name="Gibon J."/>
            <person name="Kohler A."/>
            <person name="Lindquist E."/>
            <person name="Pereda V."/>
            <person name="Salamov A."/>
            <person name="Shapiro H.J."/>
            <person name="Wuyts J."/>
            <person name="Blaudez D."/>
            <person name="Buee M."/>
            <person name="Brokstein P."/>
            <person name="Canbaeck B."/>
            <person name="Cohen D."/>
            <person name="Courty P.E."/>
            <person name="Coutinho P.M."/>
            <person name="Delaruelle C."/>
            <person name="Detter J.C."/>
            <person name="Deveau A."/>
            <person name="DiFazio S."/>
            <person name="Duplessis S."/>
            <person name="Fraissinet-Tachet L."/>
            <person name="Lucic E."/>
            <person name="Frey-Klett P."/>
            <person name="Fourrey C."/>
            <person name="Feussner I."/>
            <person name="Gay G."/>
            <person name="Grimwood J."/>
            <person name="Hoegger P.J."/>
            <person name="Jain P."/>
            <person name="Kilaru S."/>
            <person name="Labbe J."/>
            <person name="Lin Y.C."/>
            <person name="Legue V."/>
            <person name="Le Tacon F."/>
            <person name="Marmeisse R."/>
            <person name="Melayah D."/>
            <person name="Montanini B."/>
            <person name="Muratet M."/>
            <person name="Nehls U."/>
            <person name="Niculita-Hirzel H."/>
            <person name="Oudot-Le Secq M.P."/>
            <person name="Peter M."/>
            <person name="Quesneville H."/>
            <person name="Rajashekar B."/>
            <person name="Reich M."/>
            <person name="Rouhier N."/>
            <person name="Schmutz J."/>
            <person name="Yin T."/>
            <person name="Chalot M."/>
            <person name="Henrissat B."/>
            <person name="Kuees U."/>
            <person name="Lucas S."/>
            <person name="Van de Peer Y."/>
            <person name="Podila G.K."/>
            <person name="Polle A."/>
            <person name="Pukkila P.J."/>
            <person name="Richardson P.M."/>
            <person name="Rouze P."/>
            <person name="Sanders I.R."/>
            <person name="Stajich J.E."/>
            <person name="Tunlid A."/>
            <person name="Tuskan G."/>
            <person name="Grigoriev I.V."/>
        </authorList>
    </citation>
    <scope>NUCLEOTIDE SEQUENCE [LARGE SCALE GENOMIC DNA]</scope>
    <source>
        <strain evidence="2">S238N-H82 / ATCC MYA-4686</strain>
    </source>
</reference>
<dbReference type="EMBL" id="DS547100">
    <property type="protein sequence ID" value="EDR08987.1"/>
    <property type="molecule type" value="Genomic_DNA"/>
</dbReference>
<protein>
    <submittedName>
        <fullName evidence="1">Predicted protein</fullName>
    </submittedName>
</protein>
<dbReference type="HOGENOM" id="CLU_595911_0_0_1"/>
<dbReference type="OrthoDB" id="3105439at2759"/>
<dbReference type="RefSeq" id="XP_001880300.1">
    <property type="nucleotide sequence ID" value="XM_001880265.1"/>
</dbReference>
<accession>B0D9B2</accession>
<name>B0D9B2_LACBS</name>
<organism evidence="2">
    <name type="scientific">Laccaria bicolor (strain S238N-H82 / ATCC MYA-4686)</name>
    <name type="common">Bicoloured deceiver</name>
    <name type="synonym">Laccaria laccata var. bicolor</name>
    <dbReference type="NCBI Taxonomy" id="486041"/>
    <lineage>
        <taxon>Eukaryota</taxon>
        <taxon>Fungi</taxon>
        <taxon>Dikarya</taxon>
        <taxon>Basidiomycota</taxon>
        <taxon>Agaricomycotina</taxon>
        <taxon>Agaricomycetes</taxon>
        <taxon>Agaricomycetidae</taxon>
        <taxon>Agaricales</taxon>
        <taxon>Agaricineae</taxon>
        <taxon>Hydnangiaceae</taxon>
        <taxon>Laccaria</taxon>
    </lineage>
</organism>
<proteinExistence type="predicted"/>
<evidence type="ECO:0000313" key="1">
    <source>
        <dbReference type="EMBL" id="EDR08987.1"/>
    </source>
</evidence>
<dbReference type="AlphaFoldDB" id="B0D9B2"/>
<dbReference type="InParanoid" id="B0D9B2"/>